<feature type="transmembrane region" description="Helical" evidence="1">
    <location>
        <begin position="21"/>
        <end position="39"/>
    </location>
</feature>
<reference evidence="2 3" key="1">
    <citation type="journal article" date="2015" name="Genome Announc.">
        <title>Draft Genome of the Euendolithic (true boring) Cyanobacterium Mastigocoleus testarum strain BC008.</title>
        <authorList>
            <person name="Guida B.S."/>
            <person name="Garcia-Pichel F."/>
        </authorList>
    </citation>
    <scope>NUCLEOTIDE SEQUENCE [LARGE SCALE GENOMIC DNA]</scope>
    <source>
        <strain evidence="2 3">BC008</strain>
    </source>
</reference>
<name>A0A0V7ZLW7_9CYAN</name>
<gene>
    <name evidence="2" type="ORF">BC008_20780</name>
</gene>
<keyword evidence="1" id="KW-0472">Membrane</keyword>
<comment type="caution">
    <text evidence="2">The sequence shown here is derived from an EMBL/GenBank/DDBJ whole genome shotgun (WGS) entry which is preliminary data.</text>
</comment>
<dbReference type="AlphaFoldDB" id="A0A0V7ZLW7"/>
<dbReference type="Proteomes" id="UP000053372">
    <property type="component" value="Unassembled WGS sequence"/>
</dbReference>
<dbReference type="EMBL" id="LMTZ01000110">
    <property type="protein sequence ID" value="KST65231.1"/>
    <property type="molecule type" value="Genomic_DNA"/>
</dbReference>
<protein>
    <submittedName>
        <fullName evidence="2">Uncharacterized protein</fullName>
    </submittedName>
</protein>
<proteinExistence type="predicted"/>
<accession>A0A0V7ZLW7</accession>
<dbReference type="RefSeq" id="WP_027841893.1">
    <property type="nucleotide sequence ID" value="NZ_LMTZ01000110.1"/>
</dbReference>
<sequence length="82" mass="9207">MGTTKIFRNETKDAVEKMPELLLQLKSIFFIGLNIIILINNPTLVCAKSNNPINWKLKEVTLEQKKLPNRGTPKTIDGAGSR</sequence>
<keyword evidence="1" id="KW-0812">Transmembrane</keyword>
<evidence type="ECO:0000313" key="3">
    <source>
        <dbReference type="Proteomes" id="UP000053372"/>
    </source>
</evidence>
<keyword evidence="1" id="KW-1133">Transmembrane helix</keyword>
<organism evidence="2 3">
    <name type="scientific">Mastigocoleus testarum BC008</name>
    <dbReference type="NCBI Taxonomy" id="371196"/>
    <lineage>
        <taxon>Bacteria</taxon>
        <taxon>Bacillati</taxon>
        <taxon>Cyanobacteriota</taxon>
        <taxon>Cyanophyceae</taxon>
        <taxon>Nostocales</taxon>
        <taxon>Hapalosiphonaceae</taxon>
        <taxon>Mastigocoleus</taxon>
    </lineage>
</organism>
<keyword evidence="3" id="KW-1185">Reference proteome</keyword>
<evidence type="ECO:0000313" key="2">
    <source>
        <dbReference type="EMBL" id="KST65231.1"/>
    </source>
</evidence>
<evidence type="ECO:0000256" key="1">
    <source>
        <dbReference type="SAM" id="Phobius"/>
    </source>
</evidence>